<organism evidence="2 3">
    <name type="scientific">Mammaliicoccus sciuri</name>
    <name type="common">Staphylococcus sciuri</name>
    <dbReference type="NCBI Taxonomy" id="1296"/>
    <lineage>
        <taxon>Bacteria</taxon>
        <taxon>Bacillati</taxon>
        <taxon>Bacillota</taxon>
        <taxon>Bacilli</taxon>
        <taxon>Bacillales</taxon>
        <taxon>Staphylococcaceae</taxon>
        <taxon>Mammaliicoccus</taxon>
    </lineage>
</organism>
<reference evidence="2" key="1">
    <citation type="submission" date="2022-07" db="EMBL/GenBank/DDBJ databases">
        <title>Bacterial species isolated from the porcine tonsil microbiota.</title>
        <authorList>
            <person name="Oliveira I.M.F."/>
        </authorList>
    </citation>
    <scope>NUCLEOTIDE SEQUENCE</scope>
    <source>
        <strain evidence="2">8QC2O2</strain>
    </source>
</reference>
<dbReference type="Pfam" id="PF05119">
    <property type="entry name" value="Terminase_4"/>
    <property type="match status" value="1"/>
</dbReference>
<feature type="compositionally biased region" description="Basic and acidic residues" evidence="1">
    <location>
        <begin position="1"/>
        <end position="12"/>
    </location>
</feature>
<dbReference type="InterPro" id="IPR006448">
    <property type="entry name" value="Phage_term_ssu_P27"/>
</dbReference>
<dbReference type="RefSeq" id="WP_058591531.1">
    <property type="nucleotide sequence ID" value="NZ_CP048732.1"/>
</dbReference>
<proteinExistence type="predicted"/>
<dbReference type="Proteomes" id="UP001204068">
    <property type="component" value="Unassembled WGS sequence"/>
</dbReference>
<comment type="caution">
    <text evidence="2">The sequence shown here is derived from an EMBL/GenBank/DDBJ whole genome shotgun (WGS) entry which is preliminary data.</text>
</comment>
<evidence type="ECO:0000256" key="1">
    <source>
        <dbReference type="SAM" id="MobiDB-lite"/>
    </source>
</evidence>
<accession>A0AAW5LHK1</accession>
<name>A0AAW5LHK1_MAMSC</name>
<evidence type="ECO:0000313" key="3">
    <source>
        <dbReference type="Proteomes" id="UP001204068"/>
    </source>
</evidence>
<evidence type="ECO:0000313" key="2">
    <source>
        <dbReference type="EMBL" id="MCQ9302689.1"/>
    </source>
</evidence>
<protein>
    <submittedName>
        <fullName evidence="2">Phage terminase small subunit P27 family</fullName>
    </submittedName>
</protein>
<sequence>MGRPRKTLENQKARLTTEQQEIKKQTEEALNELTPLQKTPPNWLDNVAKAEYKRIYPLILELPIKSLDLALLAMYCQTYSNYIDSTKKLAREKVVETERGSKLSPYYTIQRDSITAMNSIAPKLGLTLDSRMKVLTPTKEEKEKDIMSDFL</sequence>
<dbReference type="AlphaFoldDB" id="A0AAW5LHK1"/>
<dbReference type="NCBIfam" id="TIGR01558">
    <property type="entry name" value="sm_term_P27"/>
    <property type="match status" value="1"/>
</dbReference>
<gene>
    <name evidence="2" type="ORF">NQ032_03525</name>
</gene>
<dbReference type="EMBL" id="JANILD010000001">
    <property type="protein sequence ID" value="MCQ9302689.1"/>
    <property type="molecule type" value="Genomic_DNA"/>
</dbReference>
<feature type="region of interest" description="Disordered" evidence="1">
    <location>
        <begin position="1"/>
        <end position="20"/>
    </location>
</feature>